<dbReference type="SUPFAM" id="SSF55486">
    <property type="entry name" value="Metalloproteases ('zincins'), catalytic domain"/>
    <property type="match status" value="1"/>
</dbReference>
<feature type="domain" description="CUB" evidence="11">
    <location>
        <begin position="281"/>
        <end position="414"/>
    </location>
</feature>
<name>A0A7E4V4E9_PANRE</name>
<evidence type="ECO:0000259" key="11">
    <source>
        <dbReference type="PROSITE" id="PS01180"/>
    </source>
</evidence>
<dbReference type="SMART" id="SM00235">
    <property type="entry name" value="ZnMc"/>
    <property type="match status" value="1"/>
</dbReference>
<dbReference type="SUPFAM" id="SSF49854">
    <property type="entry name" value="Spermadhesin, CUB domain"/>
    <property type="match status" value="1"/>
</dbReference>
<keyword evidence="5 9" id="KW-0862">Zinc</keyword>
<feature type="domain" description="Peptidase M12A" evidence="12">
    <location>
        <begin position="36"/>
        <end position="231"/>
    </location>
</feature>
<dbReference type="PROSITE" id="PS51864">
    <property type="entry name" value="ASTACIN"/>
    <property type="match status" value="1"/>
</dbReference>
<evidence type="ECO:0000259" key="12">
    <source>
        <dbReference type="PROSITE" id="PS51864"/>
    </source>
</evidence>
<evidence type="ECO:0000313" key="13">
    <source>
        <dbReference type="Proteomes" id="UP000492821"/>
    </source>
</evidence>
<keyword evidence="2 9" id="KW-0645">Protease</keyword>
<evidence type="ECO:0000256" key="8">
    <source>
        <dbReference type="PROSITE-ProRule" id="PRU00059"/>
    </source>
</evidence>
<feature type="binding site" evidence="9">
    <location>
        <position position="142"/>
    </location>
    <ligand>
        <name>Zn(2+)</name>
        <dbReference type="ChEBI" id="CHEBI:29105"/>
        <note>catalytic</note>
    </ligand>
</feature>
<keyword evidence="13" id="KW-1185">Reference proteome</keyword>
<evidence type="ECO:0000256" key="4">
    <source>
        <dbReference type="ARBA" id="ARBA00022801"/>
    </source>
</evidence>
<dbReference type="Proteomes" id="UP000492821">
    <property type="component" value="Unassembled WGS sequence"/>
</dbReference>
<evidence type="ECO:0000256" key="6">
    <source>
        <dbReference type="ARBA" id="ARBA00023049"/>
    </source>
</evidence>
<dbReference type="AlphaFoldDB" id="A0A7E4V4E9"/>
<keyword evidence="6 9" id="KW-0482">Metalloprotease</keyword>
<proteinExistence type="predicted"/>
<dbReference type="Gene3D" id="3.40.390.10">
    <property type="entry name" value="Collagenase (Catalytic Domain)"/>
    <property type="match status" value="1"/>
</dbReference>
<dbReference type="PANTHER" id="PTHR10127:SF862">
    <property type="entry name" value="ZINC METALLOPROTEINASE NAS-27"/>
    <property type="match status" value="1"/>
</dbReference>
<dbReference type="InterPro" id="IPR035914">
    <property type="entry name" value="Sperma_CUB_dom_sf"/>
</dbReference>
<feature type="binding site" evidence="9">
    <location>
        <position position="138"/>
    </location>
    <ligand>
        <name>Zn(2+)</name>
        <dbReference type="ChEBI" id="CHEBI:29105"/>
        <note>catalytic</note>
    </ligand>
</feature>
<accession>A0A7E4V4E9</accession>
<dbReference type="PRINTS" id="PR00480">
    <property type="entry name" value="ASTACIN"/>
</dbReference>
<comment type="caution">
    <text evidence="8">Lacks conserved residue(s) required for the propagation of feature annotation.</text>
</comment>
<dbReference type="WBParaSite" id="Pan_g1648.t1">
    <property type="protein sequence ID" value="Pan_g1648.t1"/>
    <property type="gene ID" value="Pan_g1648"/>
</dbReference>
<evidence type="ECO:0000256" key="5">
    <source>
        <dbReference type="ARBA" id="ARBA00022833"/>
    </source>
</evidence>
<protein>
    <recommendedName>
        <fullName evidence="10">Metalloendopeptidase</fullName>
        <ecNumber evidence="10">3.4.24.-</ecNumber>
    </recommendedName>
</protein>
<reference evidence="13" key="1">
    <citation type="journal article" date="2013" name="Genetics">
        <title>The draft genome and transcriptome of Panagrellus redivivus are shaped by the harsh demands of a free-living lifestyle.</title>
        <authorList>
            <person name="Srinivasan J."/>
            <person name="Dillman A.R."/>
            <person name="Macchietto M.G."/>
            <person name="Heikkinen L."/>
            <person name="Lakso M."/>
            <person name="Fracchia K.M."/>
            <person name="Antoshechkin I."/>
            <person name="Mortazavi A."/>
            <person name="Wong G."/>
            <person name="Sternberg P.W."/>
        </authorList>
    </citation>
    <scope>NUCLEOTIDE SEQUENCE [LARGE SCALE GENOMIC DNA]</scope>
    <source>
        <strain evidence="13">MT8872</strain>
    </source>
</reference>
<evidence type="ECO:0000256" key="7">
    <source>
        <dbReference type="ARBA" id="ARBA00023157"/>
    </source>
</evidence>
<dbReference type="InterPro" id="IPR024079">
    <property type="entry name" value="MetalloPept_cat_dom_sf"/>
</dbReference>
<dbReference type="PANTHER" id="PTHR10127">
    <property type="entry name" value="DISCOIDIN, CUB, EGF, LAMININ , AND ZINC METALLOPROTEASE DOMAIN CONTAINING"/>
    <property type="match status" value="1"/>
</dbReference>
<evidence type="ECO:0000313" key="14">
    <source>
        <dbReference type="WBParaSite" id="Pan_g1648.t1"/>
    </source>
</evidence>
<evidence type="ECO:0000256" key="10">
    <source>
        <dbReference type="RuleBase" id="RU361183"/>
    </source>
</evidence>
<dbReference type="InterPro" id="IPR006026">
    <property type="entry name" value="Peptidase_Metallo"/>
</dbReference>
<comment type="cofactor">
    <cofactor evidence="9 10">
        <name>Zn(2+)</name>
        <dbReference type="ChEBI" id="CHEBI:29105"/>
    </cofactor>
    <text evidence="9 10">Binds 1 zinc ion per subunit.</text>
</comment>
<dbReference type="InterPro" id="IPR000859">
    <property type="entry name" value="CUB_dom"/>
</dbReference>
<dbReference type="Pfam" id="PF01400">
    <property type="entry name" value="Astacin"/>
    <property type="match status" value="1"/>
</dbReference>
<keyword evidence="7" id="KW-1015">Disulfide bond</keyword>
<dbReference type="GO" id="GO:0006508">
    <property type="term" value="P:proteolysis"/>
    <property type="evidence" value="ECO:0007669"/>
    <property type="project" value="UniProtKB-KW"/>
</dbReference>
<evidence type="ECO:0000256" key="2">
    <source>
        <dbReference type="ARBA" id="ARBA00022670"/>
    </source>
</evidence>
<keyword evidence="10" id="KW-0732">Signal</keyword>
<organism evidence="13 14">
    <name type="scientific">Panagrellus redivivus</name>
    <name type="common">Microworm</name>
    <dbReference type="NCBI Taxonomy" id="6233"/>
    <lineage>
        <taxon>Eukaryota</taxon>
        <taxon>Metazoa</taxon>
        <taxon>Ecdysozoa</taxon>
        <taxon>Nematoda</taxon>
        <taxon>Chromadorea</taxon>
        <taxon>Rhabditida</taxon>
        <taxon>Tylenchina</taxon>
        <taxon>Panagrolaimomorpha</taxon>
        <taxon>Panagrolaimoidea</taxon>
        <taxon>Panagrolaimidae</taxon>
        <taxon>Panagrellus</taxon>
    </lineage>
</organism>
<reference evidence="14" key="2">
    <citation type="submission" date="2020-10" db="UniProtKB">
        <authorList>
            <consortium name="WormBaseParasite"/>
        </authorList>
    </citation>
    <scope>IDENTIFICATION</scope>
</reference>
<dbReference type="GO" id="GO:0004222">
    <property type="term" value="F:metalloendopeptidase activity"/>
    <property type="evidence" value="ECO:0007669"/>
    <property type="project" value="UniProtKB-UniRule"/>
</dbReference>
<evidence type="ECO:0000256" key="9">
    <source>
        <dbReference type="PROSITE-ProRule" id="PRU01211"/>
    </source>
</evidence>
<evidence type="ECO:0000256" key="1">
    <source>
        <dbReference type="ARBA" id="ARBA00022536"/>
    </source>
</evidence>
<dbReference type="InterPro" id="IPR001506">
    <property type="entry name" value="Peptidase_M12A"/>
</dbReference>
<dbReference type="Gene3D" id="2.60.120.290">
    <property type="entry name" value="Spermadhesin, CUB domain"/>
    <property type="match status" value="1"/>
</dbReference>
<dbReference type="PROSITE" id="PS01180">
    <property type="entry name" value="CUB"/>
    <property type="match status" value="1"/>
</dbReference>
<keyword evidence="4 9" id="KW-0378">Hydrolase</keyword>
<sequence>MLHRALLVLLFCATTSAYVIQPKNASSKPINDRQKRQIRHKYGYNYLWNRDEPIKYAFGSGIEVKMPYIKEALDYYQERTCLNFEHDPQNYWWLLNYTEAAVCYSNVGRIDYQNTPFSVTTMNIQGCIGEFGIFNVLHELMHMIGAYHTMRDSRRKEYLTYTDNVNVTAQEPNYGEDKSIRGLGLPFNKGSIMTYPLDKSHFIPMEQFPNYGDVVPAFSDIRIINTIYKCPDLCDPEDLFRCSTNLGLPDSRNCSTCLCPESFEGPTCTDRLRSTYDNPPCGDTLYATEQPQVLNVNIGPSQSYIKWRNGGKNIFLPNICYWHIKAPLGKMVSLKVECQFNLDSPGQQEGHQYYCTQHYLEMRLRNFDLVGHRFCIDKDIREALTLYSDNNLAVIIAQSGNADLPPLSVTYEAVG</sequence>
<feature type="chain" id="PRO_5029038597" description="Metalloendopeptidase" evidence="10">
    <location>
        <begin position="18"/>
        <end position="415"/>
    </location>
</feature>
<feature type="binding site" evidence="9">
    <location>
        <position position="148"/>
    </location>
    <ligand>
        <name>Zn(2+)</name>
        <dbReference type="ChEBI" id="CHEBI:29105"/>
        <note>catalytic</note>
    </ligand>
</feature>
<keyword evidence="1" id="KW-0245">EGF-like domain</keyword>
<evidence type="ECO:0000256" key="3">
    <source>
        <dbReference type="ARBA" id="ARBA00022723"/>
    </source>
</evidence>
<feature type="active site" evidence="9">
    <location>
        <position position="139"/>
    </location>
</feature>
<feature type="signal peptide" evidence="10">
    <location>
        <begin position="1"/>
        <end position="17"/>
    </location>
</feature>
<dbReference type="GO" id="GO:0008270">
    <property type="term" value="F:zinc ion binding"/>
    <property type="evidence" value="ECO:0007669"/>
    <property type="project" value="UniProtKB-UniRule"/>
</dbReference>
<keyword evidence="3 9" id="KW-0479">Metal-binding</keyword>
<dbReference type="EC" id="3.4.24.-" evidence="10"/>